<keyword evidence="3" id="KW-0285">Flavoprotein</keyword>
<keyword evidence="1" id="KW-0963">Cytoplasm</keyword>
<evidence type="ECO:0000259" key="10">
    <source>
        <dbReference type="Pfam" id="PF01266"/>
    </source>
</evidence>
<evidence type="ECO:0000256" key="5">
    <source>
        <dbReference type="ARBA" id="ARBA00022691"/>
    </source>
</evidence>
<dbReference type="PANTHER" id="PTHR13847:SF283">
    <property type="entry name" value="TRNA 5-METHYLAMINOMETHYL-2-THIOURIDINE BIOSYNTHESIS BIFUNCTIONAL PROTEIN MNMC"/>
    <property type="match status" value="1"/>
</dbReference>
<dbReference type="InterPro" id="IPR029063">
    <property type="entry name" value="SAM-dependent_MTases_sf"/>
</dbReference>
<dbReference type="Proteomes" id="UP001214250">
    <property type="component" value="Chromosome 2"/>
</dbReference>
<dbReference type="NCBIfam" id="NF033855">
    <property type="entry name" value="tRNA_MNMC2"/>
    <property type="match status" value="1"/>
</dbReference>
<evidence type="ECO:0000256" key="9">
    <source>
        <dbReference type="ARBA" id="ARBA00023268"/>
    </source>
</evidence>
<gene>
    <name evidence="12" type="primary">mnmC</name>
    <name evidence="12" type="ORF">PQO03_12435</name>
</gene>
<dbReference type="InterPro" id="IPR047785">
    <property type="entry name" value="tRNA_MNMC2"/>
</dbReference>
<evidence type="ECO:0000256" key="3">
    <source>
        <dbReference type="ARBA" id="ARBA00022630"/>
    </source>
</evidence>
<evidence type="ECO:0000259" key="11">
    <source>
        <dbReference type="Pfam" id="PF05430"/>
    </source>
</evidence>
<dbReference type="SUPFAM" id="SSF54373">
    <property type="entry name" value="FAD-linked reductases, C-terminal domain"/>
    <property type="match status" value="1"/>
</dbReference>
<dbReference type="InterPro" id="IPR008471">
    <property type="entry name" value="MnmC-like_methylTransf"/>
</dbReference>
<accession>A0ABY7VXW6</accession>
<feature type="domain" description="FAD dependent oxidoreductase" evidence="10">
    <location>
        <begin position="256"/>
        <end position="604"/>
    </location>
</feature>
<keyword evidence="5" id="KW-0949">S-adenosyl-L-methionine</keyword>
<dbReference type="Pfam" id="PF05430">
    <property type="entry name" value="Methyltransf_30"/>
    <property type="match status" value="1"/>
</dbReference>
<dbReference type="InterPro" id="IPR017610">
    <property type="entry name" value="tRNA_S-uridine_synth_MnmC_C"/>
</dbReference>
<keyword evidence="8" id="KW-0560">Oxidoreductase</keyword>
<evidence type="ECO:0000256" key="1">
    <source>
        <dbReference type="ARBA" id="ARBA00022490"/>
    </source>
</evidence>
<feature type="domain" description="MnmC-like methyltransferase" evidence="11">
    <location>
        <begin position="108"/>
        <end position="228"/>
    </location>
</feature>
<keyword evidence="9" id="KW-0511">Multifunctional enzyme</keyword>
<dbReference type="SUPFAM" id="SSF51905">
    <property type="entry name" value="FAD/NAD(P)-binding domain"/>
    <property type="match status" value="1"/>
</dbReference>
<dbReference type="Pfam" id="PF01266">
    <property type="entry name" value="DAO"/>
    <property type="match status" value="1"/>
</dbReference>
<evidence type="ECO:0000313" key="13">
    <source>
        <dbReference type="Proteomes" id="UP001214250"/>
    </source>
</evidence>
<organism evidence="12 13">
    <name type="scientific">Lentisphaera profundi</name>
    <dbReference type="NCBI Taxonomy" id="1658616"/>
    <lineage>
        <taxon>Bacteria</taxon>
        <taxon>Pseudomonadati</taxon>
        <taxon>Lentisphaerota</taxon>
        <taxon>Lentisphaeria</taxon>
        <taxon>Lentisphaerales</taxon>
        <taxon>Lentisphaeraceae</taxon>
        <taxon>Lentisphaera</taxon>
    </lineage>
</organism>
<protein>
    <submittedName>
        <fullName evidence="12">Bifunctional tRNA (5-methylaminomethyl-2-thiouridine)(34)-methyltransferase MnmD/FAD-dependent 5-carboxymethylaminomethyl-2-thiouridine(34) oxidoreductase MnmC</fullName>
    </submittedName>
</protein>
<dbReference type="InterPro" id="IPR036188">
    <property type="entry name" value="FAD/NAD-bd_sf"/>
</dbReference>
<dbReference type="PANTHER" id="PTHR13847">
    <property type="entry name" value="SARCOSINE DEHYDROGENASE-RELATED"/>
    <property type="match status" value="1"/>
</dbReference>
<dbReference type="Gene3D" id="3.50.50.60">
    <property type="entry name" value="FAD/NAD(P)-binding domain"/>
    <property type="match status" value="1"/>
</dbReference>
<sequence length="634" mass="70955">MNSADNTWTFTEGGTLYSEKFADTYFMDECGLEESRSIFLEGNNFSERLETAEELIVGETGFGTGLNFLAAWDAWRQSSKTCRLIFFSCELYPLEKSLHKKALEPYGELAELAKKLLERLPKTKQGFHLIDFEEGQVQLLLMFGDVKETFKECSLKADAWFLDGFAPSGNPEMWNEDVFRLLANHSKEGTTLATFTAAGFVRRGLADAGFEMKKVPGFRGKRHRLDGKFEPGTRRFAKLELPWYSHQKQTPKHKPVIIGAGIAGTSIAREFKRKNIESIIIDTAGEVATAASGNRRGMIMPLFTMHGNHQEMLTVCGAEYSLQTLKDLDITVDTGALELDKDGENTELYKNAEARHGSEYISVDKQSTYAQQALRMQQSAVIDPLAICQRFFDESGAELIKAEVIKIESKQDLWMIHLSDNSILETDTLIIAAGTSTANLVESIYGESILNLSSLRGQLAYIKGKDLAGFPDLPNMYGDKYLLKDGNDFLLGATFQEDDEDTSLRESDFAELAESLKKLLPDFEGEPEFCGGRTAFRCKSKDYLPVVGPMPDLAYFQETYGGNKRTHAASRLAEAKYMPGLFVASGFGSRGFTTAPLCARMLVEEICHGRTFFPADFRRHLHPAKFTIRKLRRG</sequence>
<evidence type="ECO:0000256" key="8">
    <source>
        <dbReference type="ARBA" id="ARBA00023002"/>
    </source>
</evidence>
<evidence type="ECO:0000256" key="6">
    <source>
        <dbReference type="ARBA" id="ARBA00022694"/>
    </source>
</evidence>
<keyword evidence="2" id="KW-0489">Methyltransferase</keyword>
<keyword evidence="13" id="KW-1185">Reference proteome</keyword>
<evidence type="ECO:0000256" key="2">
    <source>
        <dbReference type="ARBA" id="ARBA00022603"/>
    </source>
</evidence>
<dbReference type="NCBIfam" id="TIGR03197">
    <property type="entry name" value="MnmC_Cterm"/>
    <property type="match status" value="1"/>
</dbReference>
<keyword evidence="7" id="KW-0274">FAD</keyword>
<dbReference type="HAMAP" id="MF_01102">
    <property type="entry name" value="MnmC"/>
    <property type="match status" value="1"/>
</dbReference>
<evidence type="ECO:0000313" key="12">
    <source>
        <dbReference type="EMBL" id="WDE98644.1"/>
    </source>
</evidence>
<dbReference type="InterPro" id="IPR006076">
    <property type="entry name" value="FAD-dep_OxRdtase"/>
</dbReference>
<keyword evidence="4" id="KW-0808">Transferase</keyword>
<evidence type="ECO:0000256" key="4">
    <source>
        <dbReference type="ARBA" id="ARBA00022679"/>
    </source>
</evidence>
<keyword evidence="6" id="KW-0819">tRNA processing</keyword>
<dbReference type="Gene3D" id="3.30.9.10">
    <property type="entry name" value="D-Amino Acid Oxidase, subunit A, domain 2"/>
    <property type="match status" value="1"/>
</dbReference>
<reference evidence="12 13" key="1">
    <citation type="submission" date="2023-02" db="EMBL/GenBank/DDBJ databases">
        <title>Genome sequence of Lentisphaera profundi SAORIC-696.</title>
        <authorList>
            <person name="Kim e."/>
            <person name="Cho J.-C."/>
            <person name="Choi A."/>
            <person name="Kang I."/>
        </authorList>
    </citation>
    <scope>NUCLEOTIDE SEQUENCE [LARGE SCALE GENOMIC DNA]</scope>
    <source>
        <strain evidence="12 13">SAORIC-696</strain>
    </source>
</reference>
<evidence type="ECO:0000256" key="7">
    <source>
        <dbReference type="ARBA" id="ARBA00022827"/>
    </source>
</evidence>
<dbReference type="Gene3D" id="3.40.50.150">
    <property type="entry name" value="Vaccinia Virus protein VP39"/>
    <property type="match status" value="1"/>
</dbReference>
<dbReference type="RefSeq" id="WP_274153515.1">
    <property type="nucleotide sequence ID" value="NZ_CP117812.1"/>
</dbReference>
<dbReference type="EMBL" id="CP117812">
    <property type="protein sequence ID" value="WDE98644.1"/>
    <property type="molecule type" value="Genomic_DNA"/>
</dbReference>
<dbReference type="InterPro" id="IPR023032">
    <property type="entry name" value="tRNA_MAMT_biosynth_bifunc_MnmC"/>
</dbReference>
<name>A0ABY7VXW6_9BACT</name>
<proteinExistence type="inferred from homology"/>
<dbReference type="NCBIfam" id="NF002481">
    <property type="entry name" value="PRK01747.1-2"/>
    <property type="match status" value="1"/>
</dbReference>